<dbReference type="EMBL" id="JACSQA010000022">
    <property type="protein sequence ID" value="MBD8027652.1"/>
    <property type="molecule type" value="Genomic_DNA"/>
</dbReference>
<dbReference type="SUPFAM" id="SSF48264">
    <property type="entry name" value="Cytochrome P450"/>
    <property type="match status" value="1"/>
</dbReference>
<dbReference type="CDD" id="cd11067">
    <property type="entry name" value="CYP152"/>
    <property type="match status" value="1"/>
</dbReference>
<comment type="similarity">
    <text evidence="2">Belongs to the cytochrome P450 family.</text>
</comment>
<dbReference type="Proteomes" id="UP000640930">
    <property type="component" value="Unassembled WGS sequence"/>
</dbReference>
<evidence type="ECO:0000256" key="4">
    <source>
        <dbReference type="ARBA" id="ARBA00022723"/>
    </source>
</evidence>
<dbReference type="Pfam" id="PF00067">
    <property type="entry name" value="p450"/>
    <property type="match status" value="1"/>
</dbReference>
<protein>
    <submittedName>
        <fullName evidence="8">Cytochrome P450</fullName>
    </submittedName>
</protein>
<evidence type="ECO:0000256" key="3">
    <source>
        <dbReference type="ARBA" id="ARBA00022617"/>
    </source>
</evidence>
<dbReference type="InterPro" id="IPR001128">
    <property type="entry name" value="Cyt_P450"/>
</dbReference>
<dbReference type="PRINTS" id="PR00463">
    <property type="entry name" value="EP450I"/>
</dbReference>
<keyword evidence="5" id="KW-0560">Oxidoreductase</keyword>
<organism evidence="8 9">
    <name type="scientific">Ureibacillus galli</name>
    <dbReference type="NCBI Taxonomy" id="2762222"/>
    <lineage>
        <taxon>Bacteria</taxon>
        <taxon>Bacillati</taxon>
        <taxon>Bacillota</taxon>
        <taxon>Bacilli</taxon>
        <taxon>Bacillales</taxon>
        <taxon>Caryophanaceae</taxon>
        <taxon>Ureibacillus</taxon>
    </lineage>
</organism>
<keyword evidence="6" id="KW-0408">Iron</keyword>
<evidence type="ECO:0000256" key="5">
    <source>
        <dbReference type="ARBA" id="ARBA00023002"/>
    </source>
</evidence>
<accession>A0ABR8XEL7</accession>
<comment type="cofactor">
    <cofactor evidence="1">
        <name>heme</name>
        <dbReference type="ChEBI" id="CHEBI:30413"/>
    </cofactor>
</comment>
<evidence type="ECO:0000256" key="6">
    <source>
        <dbReference type="ARBA" id="ARBA00023004"/>
    </source>
</evidence>
<evidence type="ECO:0000256" key="1">
    <source>
        <dbReference type="ARBA" id="ARBA00001971"/>
    </source>
</evidence>
<dbReference type="Gene3D" id="1.10.630.10">
    <property type="entry name" value="Cytochrome P450"/>
    <property type="match status" value="1"/>
</dbReference>
<proteinExistence type="inferred from homology"/>
<gene>
    <name evidence="8" type="ORF">H9636_13420</name>
</gene>
<evidence type="ECO:0000256" key="7">
    <source>
        <dbReference type="ARBA" id="ARBA00023033"/>
    </source>
</evidence>
<dbReference type="PANTHER" id="PTHR24286">
    <property type="entry name" value="CYTOCHROME P450 26"/>
    <property type="match status" value="1"/>
</dbReference>
<evidence type="ECO:0000313" key="9">
    <source>
        <dbReference type="Proteomes" id="UP000640930"/>
    </source>
</evidence>
<keyword evidence="3" id="KW-0349">Heme</keyword>
<keyword evidence="7" id="KW-0503">Monooxygenase</keyword>
<dbReference type="PANTHER" id="PTHR24286:SF24">
    <property type="entry name" value="LANOSTEROL 14-ALPHA DEMETHYLASE"/>
    <property type="match status" value="1"/>
</dbReference>
<name>A0ABR8XEL7_9BACL</name>
<keyword evidence="9" id="KW-1185">Reference proteome</keyword>
<keyword evidence="4" id="KW-0479">Metal-binding</keyword>
<comment type="caution">
    <text evidence="8">The sequence shown here is derived from an EMBL/GenBank/DDBJ whole genome shotgun (WGS) entry which is preliminary data.</text>
</comment>
<dbReference type="InterPro" id="IPR002401">
    <property type="entry name" value="Cyt_P450_E_grp-I"/>
</dbReference>
<dbReference type="InterPro" id="IPR036396">
    <property type="entry name" value="Cyt_P450_sf"/>
</dbReference>
<evidence type="ECO:0000313" key="8">
    <source>
        <dbReference type="EMBL" id="MBD8027652.1"/>
    </source>
</evidence>
<evidence type="ECO:0000256" key="2">
    <source>
        <dbReference type="ARBA" id="ARBA00010617"/>
    </source>
</evidence>
<reference evidence="8 9" key="1">
    <citation type="submission" date="2020-08" db="EMBL/GenBank/DDBJ databases">
        <title>A Genomic Blueprint of the Chicken Gut Microbiome.</title>
        <authorList>
            <person name="Gilroy R."/>
            <person name="Ravi A."/>
            <person name="Getino M."/>
            <person name="Pursley I."/>
            <person name="Horton D.L."/>
            <person name="Alikhan N.-F."/>
            <person name="Baker D."/>
            <person name="Gharbi K."/>
            <person name="Hall N."/>
            <person name="Watson M."/>
            <person name="Adriaenssens E.M."/>
            <person name="Foster-Nyarko E."/>
            <person name="Jarju S."/>
            <person name="Secka A."/>
            <person name="Antonio M."/>
            <person name="Oren A."/>
            <person name="Chaudhuri R."/>
            <person name="La Ragione R.M."/>
            <person name="Hildebrand F."/>
            <person name="Pallen M.J."/>
        </authorList>
    </citation>
    <scope>NUCLEOTIDE SEQUENCE [LARGE SCALE GENOMIC DNA]</scope>
    <source>
        <strain evidence="8 9">Re31</strain>
    </source>
</reference>
<sequence length="428" mass="50192">MLVKLKEVIKLENQMPREEGIDHSISLLKEGYHFILNRSRKFQSNIFETRILGKKAICMIGEEAAAVFYDPAKFQRQGAAPNRIVQTLFGKNSVQTLDDDDHKQRKEMIMSVMTPEQLDSLMEMTKLQWEQSLDKWSQMDNIVFYEEVKELLCKVAFKWVGYPLHENDVKKMTKELASMFETPAAIGPSHWIGRTYRNLAEKKIQELIQNMREHKVKFPINTVLHQFAFHKDKEGNLLDVETVTVEVLNMLRPIVAISIYINFSLLALHQFPKQKEKLKAFKDYPKMFVQEVRRYYPFFPFVAAKVKQDFTWNGYQFKEGTLTLLDLYGTNHDPNKWEKPGEFYPERFAQWQGSPFSFIPQGGGDYYLGHRCAGEQITIELMKISLDFLVNRMEYELPEQNLNFNLDDIPSIPESKIILEKIVRSRSH</sequence>